<sequence length="1117" mass="122347">MPDALGYADAVRLLGGEKSRLVDWFDKLTAGTLLVAAVPVPALLGIFDARTEFVRLGHELVRGVAEKRSGLSRYGRTRRLEAAHAVIAVTAFFEQLGELDLPFSVGDLRIGRSEQLILAGARPADDLTAALFATPAPVPGPHLPYPALRSALVGYYQELVVAFLTFLRGLAIADTLFDRRWRATEQALGRLPESAADRHRDLLTQLAADFPEVSFWLGLHEHEATRQELHRLSLGLAEMQRVLVGISTGRAPDDRRAALGVAYAAELRRPIIASGDVPAGLTVPSLGEAYVPPLCRIAELGPNARPSDESWWEGRPVRDDLWQGLVVHLTSPGATRAPLLVLGQPGSGKSVLTRVVAAQLPAADFLVVRVTLRDVHAAGDLQDQIEQAIRNDTGERLDWPTLSRSAKDALPVVLLDGFDELLQATGVSQTDYLRRVAAFQRREADQGRPVAVLVTSRTSVADRAPSPPGTIAVRLEPFDEPRVGTWVETWNRVNRAAFRALGARPLDREIVLSHRELATQPLLLLMLALYDAEGGDLRQAGELRRWELYERLLSRFARREVVKERDGLPDRELGRAVEEELRRLAVVAFAMFNRGAQWVTATELDGDLAALPLSGAPARERPGLRVPLAAAEVVLGRFFFIHRSRAALDERRRETYEFLHATFGEYLVARLTAEVVDDLVARDAAASLSWRGGSGVDDDLLHALLSYAVLSTRATVLAFLGEGLAGRSTAHRDAWADLLLRLFREAPYNAGARRFDDYRPRRLRVPARYAAYSANLLLLALAAGGSVTGRQLFPDAIDPVAEWRAQVGLWRSQLDPEEWQGLSDLLALDRLGEGGARDIRIWTHHRLAAPPAADVAWLLGLPAGRAGSGWGLSRDFLARLRRNAHLTCDADSGVVVHAVEPFLDKLTTALAVFQNGSGGSASAARALVDAWLLPLRPATERERREVYLRCVRVVAGVSEVVPEWDRAAFLGLLFDRLAADRAASPELLAEVLSACPVEPLGEPAARFALLRCAQRALGANEVTDLRLARIVNPLMRDRVGQLQIALDGVTAEVLVRLHERGLGEVFLTPGLLAAFEARYGRQHLDLVRRLGPLVREVVDLAGKRRQHGVASEVEADS</sequence>
<keyword evidence="3" id="KW-1185">Reference proteome</keyword>
<dbReference type="EMBL" id="FTNF01000002">
    <property type="protein sequence ID" value="SIQ45383.1"/>
    <property type="molecule type" value="Genomic_DNA"/>
</dbReference>
<dbReference type="Pfam" id="PF00004">
    <property type="entry name" value="AAA"/>
    <property type="match status" value="1"/>
</dbReference>
<organism evidence="2 3">
    <name type="scientific">Micromonospora avicenniae</name>
    <dbReference type="NCBI Taxonomy" id="1198245"/>
    <lineage>
        <taxon>Bacteria</taxon>
        <taxon>Bacillati</taxon>
        <taxon>Actinomycetota</taxon>
        <taxon>Actinomycetes</taxon>
        <taxon>Micromonosporales</taxon>
        <taxon>Micromonosporaceae</taxon>
        <taxon>Micromonospora</taxon>
    </lineage>
</organism>
<dbReference type="STRING" id="1198245.SAMN05444858_102421"/>
<dbReference type="RefSeq" id="WP_076468115.1">
    <property type="nucleotide sequence ID" value="NZ_FTNF01000002.1"/>
</dbReference>
<gene>
    <name evidence="2" type="ORF">SAMN05444858_102421</name>
</gene>
<dbReference type="InterPro" id="IPR003959">
    <property type="entry name" value="ATPase_AAA_core"/>
</dbReference>
<dbReference type="AlphaFoldDB" id="A0A1N6SW84"/>
<dbReference type="SMART" id="SM00382">
    <property type="entry name" value="AAA"/>
    <property type="match status" value="1"/>
</dbReference>
<accession>A0A1N6SW84</accession>
<evidence type="ECO:0000313" key="3">
    <source>
        <dbReference type="Proteomes" id="UP000186004"/>
    </source>
</evidence>
<evidence type="ECO:0000259" key="1">
    <source>
        <dbReference type="SMART" id="SM00382"/>
    </source>
</evidence>
<proteinExistence type="predicted"/>
<dbReference type="GO" id="GO:0005524">
    <property type="term" value="F:ATP binding"/>
    <property type="evidence" value="ECO:0007669"/>
    <property type="project" value="InterPro"/>
</dbReference>
<feature type="domain" description="AAA+ ATPase" evidence="1">
    <location>
        <begin position="335"/>
        <end position="479"/>
    </location>
</feature>
<dbReference type="InterPro" id="IPR027417">
    <property type="entry name" value="P-loop_NTPase"/>
</dbReference>
<dbReference type="InterPro" id="IPR003593">
    <property type="entry name" value="AAA+_ATPase"/>
</dbReference>
<dbReference type="OrthoDB" id="419933at2"/>
<dbReference type="SUPFAM" id="SSF52540">
    <property type="entry name" value="P-loop containing nucleoside triphosphate hydrolases"/>
    <property type="match status" value="1"/>
</dbReference>
<dbReference type="Pfam" id="PF22738">
    <property type="entry name" value="NNH7"/>
    <property type="match status" value="1"/>
</dbReference>
<evidence type="ECO:0000313" key="2">
    <source>
        <dbReference type="EMBL" id="SIQ45383.1"/>
    </source>
</evidence>
<dbReference type="Proteomes" id="UP000186004">
    <property type="component" value="Unassembled WGS sequence"/>
</dbReference>
<protein>
    <recommendedName>
        <fullName evidence="1">AAA+ ATPase domain-containing protein</fullName>
    </recommendedName>
</protein>
<reference evidence="2 3" key="1">
    <citation type="submission" date="2017-01" db="EMBL/GenBank/DDBJ databases">
        <authorList>
            <person name="Mah S.A."/>
            <person name="Swanson W.J."/>
            <person name="Moy G.W."/>
            <person name="Vacquier V.D."/>
        </authorList>
    </citation>
    <scope>NUCLEOTIDE SEQUENCE [LARGE SCALE GENOMIC DNA]</scope>
    <source>
        <strain evidence="2 3">DSM 45758</strain>
    </source>
</reference>
<name>A0A1N6SW84_9ACTN</name>
<dbReference type="InterPro" id="IPR054567">
    <property type="entry name" value="NNH7"/>
</dbReference>
<dbReference type="Gene3D" id="3.40.50.300">
    <property type="entry name" value="P-loop containing nucleotide triphosphate hydrolases"/>
    <property type="match status" value="1"/>
</dbReference>
<dbReference type="GO" id="GO:0016887">
    <property type="term" value="F:ATP hydrolysis activity"/>
    <property type="evidence" value="ECO:0007669"/>
    <property type="project" value="InterPro"/>
</dbReference>